<dbReference type="AlphaFoldDB" id="A0AAV3ZQX0"/>
<evidence type="ECO:0000256" key="1">
    <source>
        <dbReference type="SAM" id="MobiDB-lite"/>
    </source>
</evidence>
<feature type="compositionally biased region" description="Basic and acidic residues" evidence="1">
    <location>
        <begin position="77"/>
        <end position="89"/>
    </location>
</feature>
<dbReference type="Proteomes" id="UP000735302">
    <property type="component" value="Unassembled WGS sequence"/>
</dbReference>
<evidence type="ECO:0000313" key="3">
    <source>
        <dbReference type="Proteomes" id="UP000735302"/>
    </source>
</evidence>
<name>A0AAV3ZQX0_9GAST</name>
<protein>
    <submittedName>
        <fullName evidence="2">Uncharacterized protein</fullName>
    </submittedName>
</protein>
<evidence type="ECO:0000313" key="2">
    <source>
        <dbReference type="EMBL" id="GFN96798.1"/>
    </source>
</evidence>
<accession>A0AAV3ZQX0</accession>
<sequence>MDKIGTDGQRWPKLEQMDRNGHTWKRWTEMDKLGKDGQRWTKLEQMNRRRMRQDLEFFRALTENKSPKIYGGFGDTENSKDALRSTRGV</sequence>
<proteinExistence type="predicted"/>
<keyword evidence="3" id="KW-1185">Reference proteome</keyword>
<reference evidence="2 3" key="1">
    <citation type="journal article" date="2021" name="Elife">
        <title>Chloroplast acquisition without the gene transfer in kleptoplastic sea slugs, Plakobranchus ocellatus.</title>
        <authorList>
            <person name="Maeda T."/>
            <person name="Takahashi S."/>
            <person name="Yoshida T."/>
            <person name="Shimamura S."/>
            <person name="Takaki Y."/>
            <person name="Nagai Y."/>
            <person name="Toyoda A."/>
            <person name="Suzuki Y."/>
            <person name="Arimoto A."/>
            <person name="Ishii H."/>
            <person name="Satoh N."/>
            <person name="Nishiyama T."/>
            <person name="Hasebe M."/>
            <person name="Maruyama T."/>
            <person name="Minagawa J."/>
            <person name="Obokata J."/>
            <person name="Shigenobu S."/>
        </authorList>
    </citation>
    <scope>NUCLEOTIDE SEQUENCE [LARGE SCALE GENOMIC DNA]</scope>
</reference>
<gene>
    <name evidence="2" type="ORF">PoB_002330400</name>
</gene>
<dbReference type="EMBL" id="BLXT01002707">
    <property type="protein sequence ID" value="GFN96798.1"/>
    <property type="molecule type" value="Genomic_DNA"/>
</dbReference>
<comment type="caution">
    <text evidence="2">The sequence shown here is derived from an EMBL/GenBank/DDBJ whole genome shotgun (WGS) entry which is preliminary data.</text>
</comment>
<organism evidence="2 3">
    <name type="scientific">Plakobranchus ocellatus</name>
    <dbReference type="NCBI Taxonomy" id="259542"/>
    <lineage>
        <taxon>Eukaryota</taxon>
        <taxon>Metazoa</taxon>
        <taxon>Spiralia</taxon>
        <taxon>Lophotrochozoa</taxon>
        <taxon>Mollusca</taxon>
        <taxon>Gastropoda</taxon>
        <taxon>Heterobranchia</taxon>
        <taxon>Euthyneura</taxon>
        <taxon>Panpulmonata</taxon>
        <taxon>Sacoglossa</taxon>
        <taxon>Placobranchoidea</taxon>
        <taxon>Plakobranchidae</taxon>
        <taxon>Plakobranchus</taxon>
    </lineage>
</organism>
<feature type="region of interest" description="Disordered" evidence="1">
    <location>
        <begin position="68"/>
        <end position="89"/>
    </location>
</feature>